<accession>A0A0D6N5V3</accession>
<name>A0A0D6N5V3_9PROT</name>
<dbReference type="CDD" id="cd04301">
    <property type="entry name" value="NAT_SF"/>
    <property type="match status" value="1"/>
</dbReference>
<dbReference type="Proteomes" id="UP000321891">
    <property type="component" value="Unassembled WGS sequence"/>
</dbReference>
<sequence>MSADIPIYPVGAAHAGVLAALHCASFSAGDQWQEAAIRELLPLPGTYVGLAVQGGHPAGFIMIRCVAGEVEILTICVAADYRQHGVGTALLTWAIQQAEAEDAESLFLEVSSHNHVAQHVYQKAGFKQVGLRKRYYPDGSDAFVLGYTCNRAALAEA</sequence>
<evidence type="ECO:0000256" key="4">
    <source>
        <dbReference type="ARBA" id="ARBA00023315"/>
    </source>
</evidence>
<organism evidence="6 8">
    <name type="scientific">Acetobacter cibinongensis</name>
    <dbReference type="NCBI Taxonomy" id="146475"/>
    <lineage>
        <taxon>Bacteria</taxon>
        <taxon>Pseudomonadati</taxon>
        <taxon>Pseudomonadota</taxon>
        <taxon>Alphaproteobacteria</taxon>
        <taxon>Acetobacterales</taxon>
        <taxon>Acetobacteraceae</taxon>
        <taxon>Acetobacter</taxon>
    </lineage>
</organism>
<gene>
    <name evidence="6" type="ORF">Abci_017_137</name>
    <name evidence="7" type="ORF">ACI01nite_11520</name>
</gene>
<dbReference type="PANTHER" id="PTHR43420:SF44">
    <property type="entry name" value="ACETYLTRANSFERASE YPEA"/>
    <property type="match status" value="1"/>
</dbReference>
<dbReference type="GO" id="GO:0005840">
    <property type="term" value="C:ribosome"/>
    <property type="evidence" value="ECO:0007669"/>
    <property type="project" value="UniProtKB-KW"/>
</dbReference>
<proteinExistence type="inferred from homology"/>
<evidence type="ECO:0000256" key="3">
    <source>
        <dbReference type="ARBA" id="ARBA00022679"/>
    </source>
</evidence>
<dbReference type="Pfam" id="PF00583">
    <property type="entry name" value="Acetyltransf_1"/>
    <property type="match status" value="1"/>
</dbReference>
<evidence type="ECO:0000313" key="7">
    <source>
        <dbReference type="EMBL" id="GEL58550.1"/>
    </source>
</evidence>
<evidence type="ECO:0000313" key="8">
    <source>
        <dbReference type="Proteomes" id="UP000032671"/>
    </source>
</evidence>
<dbReference type="STRING" id="1231339.Abci_017_137"/>
<evidence type="ECO:0000256" key="1">
    <source>
        <dbReference type="ARBA" id="ARBA00005395"/>
    </source>
</evidence>
<reference evidence="6 8" key="1">
    <citation type="submission" date="2012-11" db="EMBL/GenBank/DDBJ databases">
        <title>Whole genome sequence of Acetobacter cibinongensis 4H-1.</title>
        <authorList>
            <person name="Azuma Y."/>
            <person name="Higashiura N."/>
            <person name="Hirakawa H."/>
            <person name="Matsushita K."/>
        </authorList>
    </citation>
    <scope>NUCLEOTIDE SEQUENCE [LARGE SCALE GENOMIC DNA]</scope>
    <source>
        <strain evidence="6 8">4H-1</strain>
    </source>
</reference>
<comment type="similarity">
    <text evidence="1">Belongs to the acetyltransferase family. RimI subfamily.</text>
</comment>
<keyword evidence="6" id="KW-0687">Ribonucleoprotein</keyword>
<dbReference type="EMBL" id="BAMV01000017">
    <property type="protein sequence ID" value="GAN60953.1"/>
    <property type="molecule type" value="Genomic_DNA"/>
</dbReference>
<reference evidence="7 9" key="2">
    <citation type="submission" date="2019-07" db="EMBL/GenBank/DDBJ databases">
        <title>Whole genome shotgun sequence of Acetobacter cibinongensis NBRC 16605.</title>
        <authorList>
            <person name="Hosoyama A."/>
            <person name="Uohara A."/>
            <person name="Ohji S."/>
            <person name="Ichikawa N."/>
        </authorList>
    </citation>
    <scope>NUCLEOTIDE SEQUENCE [LARGE SCALE GENOMIC DNA]</scope>
    <source>
        <strain evidence="7 9">NBRC 16605</strain>
    </source>
</reference>
<keyword evidence="9" id="KW-1185">Reference proteome</keyword>
<evidence type="ECO:0000256" key="2">
    <source>
        <dbReference type="ARBA" id="ARBA00022490"/>
    </source>
</evidence>
<dbReference type="AlphaFoldDB" id="A0A0D6N5V3"/>
<comment type="caution">
    <text evidence="6">The sequence shown here is derived from an EMBL/GenBank/DDBJ whole genome shotgun (WGS) entry which is preliminary data.</text>
</comment>
<dbReference type="InterPro" id="IPR016181">
    <property type="entry name" value="Acyl_CoA_acyltransferase"/>
</dbReference>
<dbReference type="Proteomes" id="UP000032671">
    <property type="component" value="Unassembled WGS sequence"/>
</dbReference>
<evidence type="ECO:0000313" key="6">
    <source>
        <dbReference type="EMBL" id="GAN60953.1"/>
    </source>
</evidence>
<dbReference type="RefSeq" id="WP_146806810.1">
    <property type="nucleotide sequence ID" value="NZ_BAMV01000017.1"/>
</dbReference>
<evidence type="ECO:0000259" key="5">
    <source>
        <dbReference type="PROSITE" id="PS51186"/>
    </source>
</evidence>
<dbReference type="InterPro" id="IPR000182">
    <property type="entry name" value="GNAT_dom"/>
</dbReference>
<keyword evidence="2" id="KW-0963">Cytoplasm</keyword>
<dbReference type="Gene3D" id="3.40.630.30">
    <property type="match status" value="1"/>
</dbReference>
<feature type="domain" description="N-acetyltransferase" evidence="5">
    <location>
        <begin position="5"/>
        <end position="150"/>
    </location>
</feature>
<dbReference type="GO" id="GO:0008080">
    <property type="term" value="F:N-acetyltransferase activity"/>
    <property type="evidence" value="ECO:0007669"/>
    <property type="project" value="InterPro"/>
</dbReference>
<keyword evidence="4" id="KW-0012">Acyltransferase</keyword>
<dbReference type="EMBL" id="BJVU01000003">
    <property type="protein sequence ID" value="GEL58550.1"/>
    <property type="molecule type" value="Genomic_DNA"/>
</dbReference>
<keyword evidence="6" id="KW-0689">Ribosomal protein</keyword>
<dbReference type="PANTHER" id="PTHR43420">
    <property type="entry name" value="ACETYLTRANSFERASE"/>
    <property type="match status" value="1"/>
</dbReference>
<dbReference type="PROSITE" id="PS51186">
    <property type="entry name" value="GNAT"/>
    <property type="match status" value="1"/>
</dbReference>
<evidence type="ECO:0000313" key="9">
    <source>
        <dbReference type="Proteomes" id="UP000321891"/>
    </source>
</evidence>
<keyword evidence="3 6" id="KW-0808">Transferase</keyword>
<protein>
    <submittedName>
        <fullName evidence="6 7">Alanine acetyltransferase</fullName>
    </submittedName>
</protein>
<dbReference type="InterPro" id="IPR006464">
    <property type="entry name" value="AcTrfase_RimI/Ard1"/>
</dbReference>
<dbReference type="InterPro" id="IPR050680">
    <property type="entry name" value="YpeA/RimI_acetyltransf"/>
</dbReference>
<dbReference type="SUPFAM" id="SSF55729">
    <property type="entry name" value="Acyl-CoA N-acyltransferases (Nat)"/>
    <property type="match status" value="1"/>
</dbReference>
<dbReference type="NCBIfam" id="TIGR01575">
    <property type="entry name" value="rimI"/>
    <property type="match status" value="1"/>
</dbReference>
<accession>A0A6N3SMD4</accession>